<reference evidence="9" key="1">
    <citation type="journal article" date="2019" name="Int. J. Syst. Evol. Microbiol.">
        <title>The Global Catalogue of Microorganisms (GCM) 10K type strain sequencing project: providing services to taxonomists for standard genome sequencing and annotation.</title>
        <authorList>
            <consortium name="The Broad Institute Genomics Platform"/>
            <consortium name="The Broad Institute Genome Sequencing Center for Infectious Disease"/>
            <person name="Wu L."/>
            <person name="Ma J."/>
        </authorList>
    </citation>
    <scope>NUCLEOTIDE SEQUENCE [LARGE SCALE GENOMIC DNA]</scope>
    <source>
        <strain evidence="9">KCTC 62192</strain>
    </source>
</reference>
<dbReference type="PANTHER" id="PTHR30469">
    <property type="entry name" value="MULTIDRUG RESISTANCE PROTEIN MDTA"/>
    <property type="match status" value="1"/>
</dbReference>
<dbReference type="InterPro" id="IPR006143">
    <property type="entry name" value="RND_pump_MFP"/>
</dbReference>
<keyword evidence="4" id="KW-0175">Coiled coil</keyword>
<evidence type="ECO:0000259" key="7">
    <source>
        <dbReference type="Pfam" id="PF25967"/>
    </source>
</evidence>
<keyword evidence="3" id="KW-0813">Transport</keyword>
<feature type="coiled-coil region" evidence="4">
    <location>
        <begin position="85"/>
        <end position="143"/>
    </location>
</feature>
<dbReference type="Gene3D" id="2.40.50.100">
    <property type="match status" value="1"/>
</dbReference>
<accession>A0ABV7AES5</accession>
<evidence type="ECO:0000313" key="9">
    <source>
        <dbReference type="Proteomes" id="UP001595443"/>
    </source>
</evidence>
<feature type="domain" description="Multidrug resistance protein MdtA-like C-terminal permuted SH3" evidence="7">
    <location>
        <begin position="262"/>
        <end position="322"/>
    </location>
</feature>
<dbReference type="RefSeq" id="WP_377832202.1">
    <property type="nucleotide sequence ID" value="NZ_JBHRSK010000004.1"/>
</dbReference>
<dbReference type="SUPFAM" id="SSF111369">
    <property type="entry name" value="HlyD-like secretion proteins"/>
    <property type="match status" value="1"/>
</dbReference>
<feature type="domain" description="Multidrug resistance protein MdtA-like barrel-sandwich hybrid" evidence="6">
    <location>
        <begin position="45"/>
        <end position="182"/>
    </location>
</feature>
<dbReference type="Pfam" id="PF25967">
    <property type="entry name" value="RND-MFP_C"/>
    <property type="match status" value="1"/>
</dbReference>
<evidence type="ECO:0000313" key="8">
    <source>
        <dbReference type="EMBL" id="MFC2967551.1"/>
    </source>
</evidence>
<organism evidence="8 9">
    <name type="scientific">Acidimangrovimonas pyrenivorans</name>
    <dbReference type="NCBI Taxonomy" id="2030798"/>
    <lineage>
        <taxon>Bacteria</taxon>
        <taxon>Pseudomonadati</taxon>
        <taxon>Pseudomonadota</taxon>
        <taxon>Alphaproteobacteria</taxon>
        <taxon>Rhodobacterales</taxon>
        <taxon>Paracoccaceae</taxon>
        <taxon>Acidimangrovimonas</taxon>
    </lineage>
</organism>
<evidence type="ECO:0000256" key="1">
    <source>
        <dbReference type="ARBA" id="ARBA00004196"/>
    </source>
</evidence>
<evidence type="ECO:0000259" key="6">
    <source>
        <dbReference type="Pfam" id="PF25917"/>
    </source>
</evidence>
<comment type="similarity">
    <text evidence="2">Belongs to the membrane fusion protein (MFP) (TC 8.A.1) family.</text>
</comment>
<dbReference type="NCBIfam" id="TIGR01730">
    <property type="entry name" value="RND_mfp"/>
    <property type="match status" value="1"/>
</dbReference>
<dbReference type="InterPro" id="IPR058625">
    <property type="entry name" value="MdtA-like_BSH"/>
</dbReference>
<dbReference type="Gene3D" id="2.40.420.20">
    <property type="match status" value="1"/>
</dbReference>
<sequence>MRSLLAALALSAVPLIAQAADPAPIEPVTVTDWKAVYGQIEARDQVPARARIGGTLVDLTVTEGDQVTAGQKIGEIVDEKITYQLNSIDAQLHALQAQLSNAKTELTRGEELLSRGVTTTQRLDQLRTQVDVLTNQIASTQAQRQVIVQQAAEGQVLAPIAGRVLTVPVTKGSVIMPGEAVATVGGGGFFLRLAVPERHAAFMEQGDAITIETPEGTAEGHLAKIYPLIQGGRVSADVEVKNLPDRFVNARVLVRLPVGKRQALMVPATAVTTRLGLDYVEVMEGGDKVLRTVVPGSHDKVNGVDMVEILTGLSAGDRVVTGNE</sequence>
<dbReference type="EMBL" id="JBHRSK010000004">
    <property type="protein sequence ID" value="MFC2967551.1"/>
    <property type="molecule type" value="Genomic_DNA"/>
</dbReference>
<keyword evidence="5" id="KW-0732">Signal</keyword>
<comment type="caution">
    <text evidence="8">The sequence shown here is derived from an EMBL/GenBank/DDBJ whole genome shotgun (WGS) entry which is preliminary data.</text>
</comment>
<dbReference type="Pfam" id="PF25917">
    <property type="entry name" value="BSH_RND"/>
    <property type="match status" value="1"/>
</dbReference>
<evidence type="ECO:0000256" key="5">
    <source>
        <dbReference type="SAM" id="SignalP"/>
    </source>
</evidence>
<evidence type="ECO:0000256" key="2">
    <source>
        <dbReference type="ARBA" id="ARBA00009477"/>
    </source>
</evidence>
<evidence type="ECO:0000256" key="3">
    <source>
        <dbReference type="ARBA" id="ARBA00022448"/>
    </source>
</evidence>
<feature type="chain" id="PRO_5045533935" evidence="5">
    <location>
        <begin position="20"/>
        <end position="324"/>
    </location>
</feature>
<comment type="subcellular location">
    <subcellularLocation>
        <location evidence="1">Cell envelope</location>
    </subcellularLocation>
</comment>
<dbReference type="PANTHER" id="PTHR30469:SF15">
    <property type="entry name" value="HLYD FAMILY OF SECRETION PROTEINS"/>
    <property type="match status" value="1"/>
</dbReference>
<dbReference type="Proteomes" id="UP001595443">
    <property type="component" value="Unassembled WGS sequence"/>
</dbReference>
<keyword evidence="9" id="KW-1185">Reference proteome</keyword>
<dbReference type="Gene3D" id="1.10.287.470">
    <property type="entry name" value="Helix hairpin bin"/>
    <property type="match status" value="1"/>
</dbReference>
<feature type="signal peptide" evidence="5">
    <location>
        <begin position="1"/>
        <end position="19"/>
    </location>
</feature>
<proteinExistence type="inferred from homology"/>
<dbReference type="InterPro" id="IPR058627">
    <property type="entry name" value="MdtA-like_C"/>
</dbReference>
<name>A0ABV7AES5_9RHOB</name>
<protein>
    <submittedName>
        <fullName evidence="8">Efflux RND transporter periplasmic adaptor subunit</fullName>
    </submittedName>
</protein>
<evidence type="ECO:0000256" key="4">
    <source>
        <dbReference type="SAM" id="Coils"/>
    </source>
</evidence>
<gene>
    <name evidence="8" type="ORF">ACFOES_05550</name>
</gene>